<comment type="caution">
    <text evidence="5">The sequence shown here is derived from an EMBL/GenBank/DDBJ whole genome shotgun (WGS) entry which is preliminary data.</text>
</comment>
<name>A0A2S6HTJ2_9FIRM</name>
<dbReference type="Pfam" id="PF00874">
    <property type="entry name" value="PRD"/>
    <property type="match status" value="1"/>
</dbReference>
<sequence length="593" mass="67837">MFTERQCQILAFLSGVDSWVQGSVLAEMIGASNRTLQNEIKNINSVISQNNLSGEPGIISNNRLGYRLKDDQSTLQYILNEAMRKKASKDKYIHSKHILMLLLFEKDYISIGTIADRLFYSKSSVSADIPQVKRIVARNAGAVLKVSSNKGIRLDAPENTKRILCMKTITGSCEYFQTTEVMKMIFEDQKKMESIIGRIFTKFDFIVSGEAYSDFVFYLLISIARTRMGFEEDMPCDRLLLSDITNEIVDQVKAEFDYLFSEAEKQSMEGRIQELNIVCKSPMANADIGRNLDEFIHQVAVETGYKMKISKDLKAAMTDHVERMIRRIRSGRTNVGNYTKDLLSHYPMELHLLKTCLCQSLNIDIPDAELGYLILYLATAVESERKKIDVLLVSDNSASSIYNLENKLKKSNGEQIGIITAIPMYLFENKRSRYKGETQLLLTTERELALVDKRFFYVDLFFNNHQLSQLKKKTEEMLAEWKIGRMKLQIEKYLKPGYKIKVSGECNSIKEMLENLDIPFEEKVTTIESIGSKVLYIISHDRSGKNLFHKIELEQPFQFGGKQITTIWLIHFGGDGDIVEFFDFVAAQIASMP</sequence>
<accession>A0A2S6HTJ2</accession>
<dbReference type="AlphaFoldDB" id="A0A2S6HTJ2"/>
<evidence type="ECO:0000256" key="2">
    <source>
        <dbReference type="ARBA" id="ARBA00023015"/>
    </source>
</evidence>
<keyword evidence="3" id="KW-0804">Transcription</keyword>
<organism evidence="5 6">
    <name type="scientific">Lacrimispora xylanisolvens</name>
    <dbReference type="NCBI Taxonomy" id="384636"/>
    <lineage>
        <taxon>Bacteria</taxon>
        <taxon>Bacillati</taxon>
        <taxon>Bacillota</taxon>
        <taxon>Clostridia</taxon>
        <taxon>Lachnospirales</taxon>
        <taxon>Lachnospiraceae</taxon>
        <taxon>Lacrimispora</taxon>
    </lineage>
</organism>
<dbReference type="OrthoDB" id="3175596at2"/>
<dbReference type="Gene3D" id="1.10.10.10">
    <property type="entry name" value="Winged helix-like DNA-binding domain superfamily/Winged helix DNA-binding domain"/>
    <property type="match status" value="1"/>
</dbReference>
<dbReference type="SUPFAM" id="SSF63520">
    <property type="entry name" value="PTS-regulatory domain, PRD"/>
    <property type="match status" value="1"/>
</dbReference>
<dbReference type="Proteomes" id="UP000237749">
    <property type="component" value="Unassembled WGS sequence"/>
</dbReference>
<dbReference type="InterPro" id="IPR036634">
    <property type="entry name" value="PRD_sf"/>
</dbReference>
<proteinExistence type="predicted"/>
<evidence type="ECO:0000256" key="3">
    <source>
        <dbReference type="ARBA" id="ARBA00023163"/>
    </source>
</evidence>
<dbReference type="GO" id="GO:0006355">
    <property type="term" value="P:regulation of DNA-templated transcription"/>
    <property type="evidence" value="ECO:0007669"/>
    <property type="project" value="InterPro"/>
</dbReference>
<protein>
    <submittedName>
        <fullName evidence="5">BglG family transcriptional antiterminator</fullName>
    </submittedName>
</protein>
<reference evidence="5 6" key="1">
    <citation type="submission" date="2018-02" db="EMBL/GenBank/DDBJ databases">
        <title>Genomic Encyclopedia of Archaeal and Bacterial Type Strains, Phase II (KMG-II): from individual species to whole genera.</title>
        <authorList>
            <person name="Goeker M."/>
        </authorList>
    </citation>
    <scope>NUCLEOTIDE SEQUENCE [LARGE SCALE GENOMIC DNA]</scope>
    <source>
        <strain evidence="5 6">DSM 3808</strain>
    </source>
</reference>
<dbReference type="PANTHER" id="PTHR30185:SF18">
    <property type="entry name" value="TRANSCRIPTIONAL REGULATOR MTLR"/>
    <property type="match status" value="1"/>
</dbReference>
<dbReference type="PROSITE" id="PS51372">
    <property type="entry name" value="PRD_2"/>
    <property type="match status" value="1"/>
</dbReference>
<dbReference type="InterPro" id="IPR036388">
    <property type="entry name" value="WH-like_DNA-bd_sf"/>
</dbReference>
<evidence type="ECO:0000313" key="6">
    <source>
        <dbReference type="Proteomes" id="UP000237749"/>
    </source>
</evidence>
<keyword evidence="1" id="KW-0677">Repeat</keyword>
<evidence type="ECO:0000313" key="5">
    <source>
        <dbReference type="EMBL" id="PPK80988.1"/>
    </source>
</evidence>
<gene>
    <name evidence="5" type="ORF">BXY41_105207</name>
</gene>
<evidence type="ECO:0000256" key="1">
    <source>
        <dbReference type="ARBA" id="ARBA00022737"/>
    </source>
</evidence>
<dbReference type="PANTHER" id="PTHR30185">
    <property type="entry name" value="CRYPTIC BETA-GLUCOSIDE BGL OPERON ANTITERMINATOR"/>
    <property type="match status" value="1"/>
</dbReference>
<keyword evidence="2" id="KW-0805">Transcription regulation</keyword>
<evidence type="ECO:0000259" key="4">
    <source>
        <dbReference type="PROSITE" id="PS51372"/>
    </source>
</evidence>
<dbReference type="EMBL" id="PTJA01000005">
    <property type="protein sequence ID" value="PPK80988.1"/>
    <property type="molecule type" value="Genomic_DNA"/>
</dbReference>
<dbReference type="InterPro" id="IPR050661">
    <property type="entry name" value="BglG_antiterminators"/>
</dbReference>
<dbReference type="RefSeq" id="WP_104436973.1">
    <property type="nucleotide sequence ID" value="NZ_PTJA01000005.1"/>
</dbReference>
<keyword evidence="6" id="KW-1185">Reference proteome</keyword>
<dbReference type="Gene3D" id="1.10.1790.10">
    <property type="entry name" value="PRD domain"/>
    <property type="match status" value="1"/>
</dbReference>
<feature type="domain" description="PRD" evidence="4">
    <location>
        <begin position="283"/>
        <end position="387"/>
    </location>
</feature>
<dbReference type="InterPro" id="IPR011608">
    <property type="entry name" value="PRD"/>
</dbReference>